<reference evidence="5" key="1">
    <citation type="submission" date="2020-08" db="EMBL/GenBank/DDBJ databases">
        <title>Novel species isolated from subtropical streams in China.</title>
        <authorList>
            <person name="Lu H."/>
        </authorList>
    </citation>
    <scope>NUCLEOTIDE SEQUENCE</scope>
    <source>
        <strain evidence="5">CY7W</strain>
    </source>
</reference>
<evidence type="ECO:0000259" key="2">
    <source>
        <dbReference type="PROSITE" id="PS50883"/>
    </source>
</evidence>
<comment type="caution">
    <text evidence="5">The sequence shown here is derived from an EMBL/GenBank/DDBJ whole genome shotgun (WGS) entry which is preliminary data.</text>
</comment>
<dbReference type="InterPro" id="IPR003660">
    <property type="entry name" value="HAMP_dom"/>
</dbReference>
<dbReference type="CDD" id="cd01949">
    <property type="entry name" value="GGDEF"/>
    <property type="match status" value="1"/>
</dbReference>
<dbReference type="GO" id="GO:0007165">
    <property type="term" value="P:signal transduction"/>
    <property type="evidence" value="ECO:0007669"/>
    <property type="project" value="InterPro"/>
</dbReference>
<dbReference type="InterPro" id="IPR000160">
    <property type="entry name" value="GGDEF_dom"/>
</dbReference>
<dbReference type="Gene3D" id="3.30.70.270">
    <property type="match status" value="1"/>
</dbReference>
<dbReference type="SUPFAM" id="SSF55073">
    <property type="entry name" value="Nucleotide cyclase"/>
    <property type="match status" value="1"/>
</dbReference>
<name>A0A923I1N0_9BURK</name>
<dbReference type="InterPro" id="IPR001633">
    <property type="entry name" value="EAL_dom"/>
</dbReference>
<proteinExistence type="predicted"/>
<feature type="domain" description="GGDEF" evidence="4">
    <location>
        <begin position="299"/>
        <end position="436"/>
    </location>
</feature>
<dbReference type="PROSITE" id="PS50887">
    <property type="entry name" value="GGDEF"/>
    <property type="match status" value="1"/>
</dbReference>
<evidence type="ECO:0000313" key="6">
    <source>
        <dbReference type="Proteomes" id="UP000612361"/>
    </source>
</evidence>
<dbReference type="FunFam" id="3.20.20.450:FF:000001">
    <property type="entry name" value="Cyclic di-GMP phosphodiesterase yahA"/>
    <property type="match status" value="1"/>
</dbReference>
<evidence type="ECO:0000313" key="5">
    <source>
        <dbReference type="EMBL" id="MBC3936164.1"/>
    </source>
</evidence>
<dbReference type="InterPro" id="IPR035919">
    <property type="entry name" value="EAL_sf"/>
</dbReference>
<dbReference type="NCBIfam" id="TIGR00254">
    <property type="entry name" value="GGDEF"/>
    <property type="match status" value="1"/>
</dbReference>
<dbReference type="Pfam" id="PF00990">
    <property type="entry name" value="GGDEF"/>
    <property type="match status" value="1"/>
</dbReference>
<dbReference type="GO" id="GO:0071111">
    <property type="term" value="F:cyclic-guanylate-specific phosphodiesterase activity"/>
    <property type="evidence" value="ECO:0007669"/>
    <property type="project" value="InterPro"/>
</dbReference>
<feature type="domain" description="HAMP" evidence="3">
    <location>
        <begin position="217"/>
        <end position="269"/>
    </location>
</feature>
<keyword evidence="6" id="KW-1185">Reference proteome</keyword>
<dbReference type="Pfam" id="PF00672">
    <property type="entry name" value="HAMP"/>
    <property type="match status" value="1"/>
</dbReference>
<dbReference type="PROSITE" id="PS50883">
    <property type="entry name" value="EAL"/>
    <property type="match status" value="1"/>
</dbReference>
<evidence type="ECO:0000259" key="3">
    <source>
        <dbReference type="PROSITE" id="PS50885"/>
    </source>
</evidence>
<dbReference type="GO" id="GO:0016020">
    <property type="term" value="C:membrane"/>
    <property type="evidence" value="ECO:0007669"/>
    <property type="project" value="InterPro"/>
</dbReference>
<dbReference type="AlphaFoldDB" id="A0A923I1N0"/>
<organism evidence="5 6">
    <name type="scientific">Undibacterium rugosum</name>
    <dbReference type="NCBI Taxonomy" id="2762291"/>
    <lineage>
        <taxon>Bacteria</taxon>
        <taxon>Pseudomonadati</taxon>
        <taxon>Pseudomonadota</taxon>
        <taxon>Betaproteobacteria</taxon>
        <taxon>Burkholderiales</taxon>
        <taxon>Oxalobacteraceae</taxon>
        <taxon>Undibacterium</taxon>
    </lineage>
</organism>
<sequence length="703" mass="79687">MLEKLINQLGFRRIGVRLAISYGLLLILIAALILMPFSQIQKMTARNKEFTQKEMRSLLDVQALSLSAESVSNALLQLLTSSREKREIEYALVDVKNRQITDLIESLESNLTDQMQLDNLQRLKLRKENYYRIFNEMVNQLEDQGQEIAKQTFVEDVQPALSALLQESKILLDYEQKLVQQHQLQSQDELEKTGLLVIILSSVIILFAAVLAWLTTRSVIKPLAILEQNALRIASGDYKSQVPASNTEEVTRVGTALNLMSAAIAQRESDIEQFAYYDPITHLPNRTYLLKAFEHRELEHYGMILMDLARLKTINETLGFDTGDYVIADVAKRIQEVVKTGDTKQTGLLSKLTGGAFALLFPAQHKDTVTELFERIDAAMGQPVRCHQHAVDVSLVYGFAIVTEQKISLISLMRNAEVALYAAKRYTRQSAWYNDAQEASRLSHLSLLSDLRSAVKASELQMWLQPKLNLQNGRIYGFESLVRWQHPERGFISPAEFIPFAEKTGYIGIVTQWMLDSALLKLHAWKQHYPDLSIAVNVSTYDLRDRSFPERVVSLLKKYDVAPHLLKIEMTESGIMEDPQATIELLNRLRDTGVGLSIDDFGTGYSSLAYLQKLPVNELKIDRSFVSDIQHADATKKLVRTIIEMGHGLNLHVVAEGIEQEQEKITLSELGCDAMQGYLLSKPLYGNSLQEWMHLHIPLSQKT</sequence>
<feature type="transmembrane region" description="Helical" evidence="1">
    <location>
        <begin position="194"/>
        <end position="214"/>
    </location>
</feature>
<feature type="domain" description="EAL" evidence="2">
    <location>
        <begin position="444"/>
        <end position="697"/>
    </location>
</feature>
<dbReference type="EMBL" id="JACOGG010000012">
    <property type="protein sequence ID" value="MBC3936164.1"/>
    <property type="molecule type" value="Genomic_DNA"/>
</dbReference>
<dbReference type="RefSeq" id="WP_186881723.1">
    <property type="nucleotide sequence ID" value="NZ_JACOGG010000012.1"/>
</dbReference>
<dbReference type="Pfam" id="PF00563">
    <property type="entry name" value="EAL"/>
    <property type="match status" value="1"/>
</dbReference>
<accession>A0A923I1N0</accession>
<evidence type="ECO:0000256" key="1">
    <source>
        <dbReference type="SAM" id="Phobius"/>
    </source>
</evidence>
<gene>
    <name evidence="5" type="ORF">H8K47_12385</name>
</gene>
<dbReference type="Pfam" id="PF12729">
    <property type="entry name" value="4HB_MCP_1"/>
    <property type="match status" value="1"/>
</dbReference>
<dbReference type="Proteomes" id="UP000612361">
    <property type="component" value="Unassembled WGS sequence"/>
</dbReference>
<dbReference type="PANTHER" id="PTHR33121:SF70">
    <property type="entry name" value="SIGNALING PROTEIN YKOW"/>
    <property type="match status" value="1"/>
</dbReference>
<dbReference type="Gene3D" id="6.10.340.10">
    <property type="match status" value="1"/>
</dbReference>
<dbReference type="SMART" id="SM00052">
    <property type="entry name" value="EAL"/>
    <property type="match status" value="1"/>
</dbReference>
<dbReference type="CDD" id="cd01948">
    <property type="entry name" value="EAL"/>
    <property type="match status" value="1"/>
</dbReference>
<keyword evidence="1" id="KW-0812">Transmembrane</keyword>
<dbReference type="SMART" id="SM00304">
    <property type="entry name" value="HAMP"/>
    <property type="match status" value="1"/>
</dbReference>
<protein>
    <submittedName>
        <fullName evidence="5">EAL domain-containing protein</fullName>
    </submittedName>
</protein>
<evidence type="ECO:0000259" key="4">
    <source>
        <dbReference type="PROSITE" id="PS50887"/>
    </source>
</evidence>
<dbReference type="InterPro" id="IPR024478">
    <property type="entry name" value="HlyB_4HB_MCP"/>
</dbReference>
<dbReference type="Gene3D" id="3.20.20.450">
    <property type="entry name" value="EAL domain"/>
    <property type="match status" value="1"/>
</dbReference>
<keyword evidence="1" id="KW-0472">Membrane</keyword>
<dbReference type="SUPFAM" id="SSF141868">
    <property type="entry name" value="EAL domain-like"/>
    <property type="match status" value="1"/>
</dbReference>
<dbReference type="InterPro" id="IPR029787">
    <property type="entry name" value="Nucleotide_cyclase"/>
</dbReference>
<dbReference type="SMART" id="SM00267">
    <property type="entry name" value="GGDEF"/>
    <property type="match status" value="1"/>
</dbReference>
<dbReference type="SUPFAM" id="SSF158472">
    <property type="entry name" value="HAMP domain-like"/>
    <property type="match status" value="1"/>
</dbReference>
<dbReference type="PROSITE" id="PS50885">
    <property type="entry name" value="HAMP"/>
    <property type="match status" value="1"/>
</dbReference>
<dbReference type="CDD" id="cd06225">
    <property type="entry name" value="HAMP"/>
    <property type="match status" value="1"/>
</dbReference>
<keyword evidence="1" id="KW-1133">Transmembrane helix</keyword>
<dbReference type="PANTHER" id="PTHR33121">
    <property type="entry name" value="CYCLIC DI-GMP PHOSPHODIESTERASE PDEF"/>
    <property type="match status" value="1"/>
</dbReference>
<dbReference type="InterPro" id="IPR050706">
    <property type="entry name" value="Cyclic-di-GMP_PDE-like"/>
</dbReference>
<dbReference type="InterPro" id="IPR043128">
    <property type="entry name" value="Rev_trsase/Diguanyl_cyclase"/>
</dbReference>
<feature type="transmembrane region" description="Helical" evidence="1">
    <location>
        <begin position="20"/>
        <end position="38"/>
    </location>
</feature>